<keyword evidence="2" id="KW-1185">Reference proteome</keyword>
<dbReference type="AlphaFoldDB" id="W4UYS7"/>
<organism evidence="1 2">
    <name type="scientific">Bacteroides reticulotermitis JCM 10512</name>
    <dbReference type="NCBI Taxonomy" id="1445607"/>
    <lineage>
        <taxon>Bacteria</taxon>
        <taxon>Pseudomonadati</taxon>
        <taxon>Bacteroidota</taxon>
        <taxon>Bacteroidia</taxon>
        <taxon>Bacteroidales</taxon>
        <taxon>Bacteroidaceae</taxon>
        <taxon>Bacteroides</taxon>
    </lineage>
</organism>
<protein>
    <recommendedName>
        <fullName evidence="3">TonB-dependent receptor</fullName>
    </recommendedName>
</protein>
<dbReference type="EMBL" id="BAIV01000029">
    <property type="protein sequence ID" value="GAE85639.1"/>
    <property type="molecule type" value="Genomic_DNA"/>
</dbReference>
<name>W4UYS7_9BACE</name>
<gene>
    <name evidence="1" type="ORF">JCM10512_4089</name>
</gene>
<dbReference type="Proteomes" id="UP000019131">
    <property type="component" value="Unassembled WGS sequence"/>
</dbReference>
<evidence type="ECO:0000313" key="1">
    <source>
        <dbReference type="EMBL" id="GAE85639.1"/>
    </source>
</evidence>
<reference evidence="1 2" key="1">
    <citation type="journal article" date="2014" name="Genome Announc.">
        <title>Draft Genome Sequence of Bacteroides reticulotermitis Strain JCM 10512T, Isolated from the Gut of a Termite.</title>
        <authorList>
            <person name="Yuki M."/>
            <person name="Oshima K."/>
            <person name="Suda W."/>
            <person name="Sakamoto M."/>
            <person name="Iida T."/>
            <person name="Hattori M."/>
            <person name="Ohkuma M."/>
        </authorList>
    </citation>
    <scope>NUCLEOTIDE SEQUENCE [LARGE SCALE GENOMIC DNA]</scope>
    <source>
        <strain evidence="1 2">JCM 10512</strain>
    </source>
</reference>
<comment type="caution">
    <text evidence="1">The sequence shown here is derived from an EMBL/GenBank/DDBJ whole genome shotgun (WGS) entry which is preliminary data.</text>
</comment>
<dbReference type="RefSeq" id="WP_052517254.1">
    <property type="nucleotide sequence ID" value="NZ_BAIV01000029.1"/>
</dbReference>
<proteinExistence type="predicted"/>
<evidence type="ECO:0000313" key="2">
    <source>
        <dbReference type="Proteomes" id="UP000019131"/>
    </source>
</evidence>
<evidence type="ECO:0008006" key="3">
    <source>
        <dbReference type="Google" id="ProtNLM"/>
    </source>
</evidence>
<sequence length="77" mass="8627">MGKCGQGGYIESRPEISALATVRYRPWSRVGLAADLRGMYYNKFTPLIPAAFLDVTLWPRYGLMFKLLSPATTATLR</sequence>
<dbReference type="STRING" id="1445607.JCM10512_4089"/>
<accession>W4UYS7</accession>